<reference evidence="2" key="3">
    <citation type="submission" date="2000-03" db="EMBL/GenBank/DDBJ databases">
        <authorList>
            <person name="EU Arabidopsis sequencing project"/>
        </authorList>
    </citation>
    <scope>NUCLEOTIDE SEQUENCE</scope>
</reference>
<reference key="1">
    <citation type="journal article" date="1999" name="Nature">
        <title>Sequence and analysis of chromosome 4 of the plant Arabidopsis thaliana.</title>
        <authorList>
            <consortium name="EU"/>
            <consortium name="CSHL and WU Arabidopsis Sequencing Project"/>
            <person name="Mayer K."/>
            <person name="Schuller C."/>
            <person name="Wambutt R."/>
            <person name="Murphy G."/>
            <person name="Volckaert G."/>
            <person name="Pohl T."/>
            <person name="Dusterhoft A."/>
            <person name="Stiekema W."/>
            <person name="Entian K.D."/>
            <person name="Terryn N."/>
            <person name="Harris B."/>
            <person name="Ansorge W."/>
            <person name="Brandt P."/>
            <person name="Grivell L."/>
            <person name="Rieger M."/>
            <person name="Weichselgartner M."/>
            <person name="de Simone V."/>
            <person name="Obermaier B."/>
            <person name="Mache R."/>
            <person name="Muller M."/>
            <person name="Kreis M."/>
            <person name="Delseny M."/>
            <person name="Puigdomenech P."/>
            <person name="Watson M."/>
            <person name="Schmidtheini T."/>
            <person name="Reichert B."/>
            <person name="Portatelle D."/>
            <person name="Perez-Alonso M."/>
            <person name="Boutry M."/>
            <person name="Bancroft I."/>
            <person name="Vos P."/>
            <person name="Hoheisel J."/>
            <person name="Zimmermann W."/>
            <person name="Wedler H."/>
            <person name="Ridley P."/>
            <person name="Langham S.A."/>
            <person name="McCullagh B."/>
            <person name="Bilham L."/>
            <person name="Robben J."/>
            <person name="Van der Schueren J."/>
            <person name="Grymonprez B."/>
            <person name="Chuang Y.J."/>
            <person name="Vandenbussche F."/>
            <person name="Braeken M."/>
            <person name="Weltjens I."/>
            <person name="Voet M."/>
            <person name="Bastiaens I."/>
            <person name="Aert R."/>
            <person name="Defoor E."/>
            <person name="Weitzenegger T."/>
            <person name="Bothe G."/>
            <person name="Ramsperger U."/>
            <person name="Hilbert H."/>
            <person name="Braun M."/>
            <person name="Holzer E."/>
            <person name="Brandt A."/>
            <person name="Peters S."/>
            <person name="van Staveren M."/>
            <person name="Dirske W."/>
            <person name="Mooijman P."/>
            <person name="Klein Lankhorst R."/>
            <person name="Rose M."/>
            <person name="Hauf J."/>
            <person name="Kotter P."/>
            <person name="Berneiser S."/>
            <person name="Hempel S."/>
            <person name="Feldpausch M."/>
            <person name="Lamberth S."/>
            <person name="Van den Daele H."/>
            <person name="De Keyser A."/>
            <person name="Buysshaert C."/>
            <person name="Gielen J."/>
            <person name="Villarroel R."/>
            <person name="De Clercq R."/>
            <person name="Van Montagu M."/>
            <person name="Rogers J."/>
            <person name="Cronin A."/>
            <person name="Quail M."/>
            <person name="Bray-Allen S."/>
            <person name="Clark L."/>
            <person name="Doggett J."/>
            <person name="Hall S."/>
            <person name="Kay M."/>
            <person name="Lennard N."/>
            <person name="McLay K."/>
            <person name="Mayes R."/>
            <person name="Pettett A."/>
            <person name="Rajandream M.A."/>
            <person name="Lyne M."/>
            <person name="Benes V."/>
            <person name="Rechmann S."/>
            <person name="Borkova D."/>
            <person name="Blocker H."/>
            <person name="Scharfe M."/>
            <person name="Grimm M."/>
            <person name="Lohnert T.H."/>
            <person name="Dose S."/>
            <person name="de Haan M."/>
            <person name="Maarse A."/>
            <person name="Schafer M."/>
            <person name="Muller-Auer S."/>
            <person name="Gabel C."/>
            <person name="Fuchs M."/>
            <person name="Fartmann B."/>
            <person name="Granderath K."/>
            <person name="Dauner D."/>
            <person name="Herzl A."/>
            <person name="Neumann S."/>
            <person name="Argiriou A."/>
            <person name="Vitale D."/>
            <person name="Liguori R."/>
            <person name="Piravandi E."/>
            <person name="Massenet O."/>
            <person name="Quigley F."/>
            <person name="Clabauld G."/>
            <person name="Mundlein A."/>
            <person name="Felber R."/>
            <person name="Schnabl S."/>
            <person name="Hiller R."/>
            <person name="Schmidt W."/>
            <person name="Lecharny A."/>
            <person name="Aubourg S."/>
            <person name="Chefdor F."/>
            <person name="Cooke R."/>
            <person name="Berger C."/>
            <person name="Montfort A."/>
            <person name="Casacuberta E."/>
            <person name="Gibbons T."/>
            <person name="Weber N."/>
            <person name="Vandenbol M."/>
            <person name="Bargues M."/>
            <person name="Terol J."/>
            <person name="Torres A."/>
            <person name="Perez-Perez A."/>
            <person name="Purnelle B."/>
            <person name="Bent E."/>
            <person name="Johnson S."/>
            <person name="Tacon D."/>
            <person name="Jesse T."/>
            <person name="Heijnen L."/>
            <person name="Schwarz S."/>
            <person name="Scholler P."/>
            <person name="Heber S."/>
            <person name="Francs P."/>
            <person name="Bielke C."/>
            <person name="Frishman D."/>
            <person name="Haase D."/>
            <person name="Lemcke K."/>
            <person name="Mewes H.W."/>
            <person name="Stocker S."/>
            <person name="Zaccaria P."/>
            <person name="Bevan M."/>
            <person name="Wilson R.K."/>
            <person name="de la Bastide M."/>
            <person name="Habermann K."/>
            <person name="Parnell L."/>
            <person name="Dedhia N."/>
            <person name="Gnoj L."/>
            <person name="Schutz K."/>
            <person name="Huang E."/>
            <person name="Spiegel L."/>
            <person name="Sehkon M."/>
            <person name="Murray J."/>
            <person name="Sheet P."/>
            <person name="Cordes M."/>
            <person name="Abu-Threideh J."/>
            <person name="Stoneking T."/>
            <person name="Kalicki J."/>
            <person name="Graves T."/>
            <person name="Harmon G."/>
            <person name="Edwards J."/>
            <person name="Latreille P."/>
            <person name="Courtney L."/>
            <person name="Cloud J."/>
            <person name="Abbott A."/>
            <person name="Scott K."/>
            <person name="Johnson D."/>
            <person name="Minx P."/>
            <person name="Bentley D."/>
            <person name="Fulton B."/>
            <person name="Miller N."/>
            <person name="Greco T."/>
            <person name="Kemp K."/>
            <person name="Kramer J."/>
            <person name="Fulton L."/>
            <person name="Mardis E."/>
            <person name="Dante M."/>
            <person name="Pepin K."/>
            <person name="Hillier L."/>
            <person name="Nelson J."/>
            <person name="Spieth J."/>
            <person name="Ryan E."/>
            <person name="Andrews S."/>
            <person name="Geisel C."/>
            <person name="Layman D."/>
            <person name="Du H."/>
            <person name="Ali J."/>
            <person name="Berghoff A."/>
            <person name="Jones K."/>
            <person name="Drone K."/>
            <person name="Cotton M."/>
            <person name="Joshu C."/>
            <person name="Antonoiu B."/>
            <person name="Zidanic M."/>
            <person name="Strong C."/>
            <person name="Sun H."/>
            <person name="Lamar B."/>
            <person name="Yordan C."/>
            <person name="Ma P."/>
            <person name="Zhong J."/>
            <person name="Preston R."/>
            <person name="Vil D."/>
            <person name="Shekher M."/>
            <person name="Matero A."/>
            <person name="Shah R."/>
            <person name="Swaby I.K."/>
            <person name="O'Shaughnessy A."/>
            <person name="Rodriguez M."/>
            <person name="Hoffmann J."/>
            <person name="Till S."/>
            <person name="Granat S."/>
            <person name="Shohdy N."/>
            <person name="Hasegawa A."/>
            <person name="Hameed A."/>
            <person name="Lodhi M."/>
            <person name="Johnson A."/>
            <person name="Chen E."/>
            <person name="Marra M."/>
            <person name="Martienssen R."/>
            <person name="McCombie W.R."/>
        </authorList>
    </citation>
    <scope>NUCLEOTIDE SEQUENCE [LARGE SCALE GENOMIC DNA]</scope>
    <source>
        <strain>cv. Columbia</strain>
    </source>
</reference>
<feature type="compositionally biased region" description="Acidic residues" evidence="1">
    <location>
        <begin position="16"/>
        <end position="27"/>
    </location>
</feature>
<accession>Q9M104</accession>
<dbReference type="PIR" id="A85049">
    <property type="entry name" value="A85049"/>
</dbReference>
<evidence type="ECO:0000256" key="1">
    <source>
        <dbReference type="SAM" id="MobiDB-lite"/>
    </source>
</evidence>
<evidence type="ECO:0000313" key="2">
    <source>
        <dbReference type="EMBL" id="CAB80810.1"/>
    </source>
</evidence>
<dbReference type="AlphaFoldDB" id="Q9M104"/>
<dbReference type="EMBL" id="AL161498">
    <property type="protein sequence ID" value="CAB80810.1"/>
    <property type="molecule type" value="Genomic_DNA"/>
</dbReference>
<feature type="compositionally biased region" description="Acidic residues" evidence="1">
    <location>
        <begin position="42"/>
        <end position="53"/>
    </location>
</feature>
<feature type="region of interest" description="Disordered" evidence="1">
    <location>
        <begin position="1"/>
        <end position="64"/>
    </location>
</feature>
<organism evidence="2">
    <name type="scientific">Arabidopsis thaliana</name>
    <name type="common">Mouse-ear cress</name>
    <dbReference type="NCBI Taxonomy" id="3702"/>
    <lineage>
        <taxon>Eukaryota</taxon>
        <taxon>Viridiplantae</taxon>
        <taxon>Streptophyta</taxon>
        <taxon>Embryophyta</taxon>
        <taxon>Tracheophyta</taxon>
        <taxon>Spermatophyta</taxon>
        <taxon>Magnoliopsida</taxon>
        <taxon>eudicotyledons</taxon>
        <taxon>Gunneridae</taxon>
        <taxon>Pentapetalae</taxon>
        <taxon>rosids</taxon>
        <taxon>malvids</taxon>
        <taxon>Brassicales</taxon>
        <taxon>Brassicaceae</taxon>
        <taxon>Camelineae</taxon>
        <taxon>Arabidopsis</taxon>
    </lineage>
</organism>
<gene>
    <name evidence="2" type="ordered locus">At4g03870</name>
</gene>
<reference evidence="2" key="2">
    <citation type="submission" date="2000-03" db="EMBL/GenBank/DDBJ databases">
        <authorList>
            <person name="Lamar B."/>
            <person name="Stoneking T."/>
            <person name="Stumpf J."/>
            <person name="Mewes H.W."/>
            <person name="Lemcke K."/>
            <person name="Mayer K.F.X."/>
        </authorList>
    </citation>
    <scope>NUCLEOTIDE SEQUENCE</scope>
</reference>
<name>Q9M104_ARATH</name>
<protein>
    <submittedName>
        <fullName evidence="2">Putative transposon protein</fullName>
    </submittedName>
</protein>
<proteinExistence type="predicted"/>
<sequence length="269" mass="30585">MKGASIEEGDANQNMDEVEDVNAEEDTNEKKDEDEMSRFDCFDDTDGASDGDEESNHTCSVTARSNRARQATHAILGQIYKESVGGVRAGVQPVHVADALNLCYGIKVKLNRKALHLSRLEVDVLDRFKYVFIAFGASIDGFPFIRKVIVVDEIFLKGKYLVLGVRPKPIKPNRVTPNFWLSAQIEERRQNRTEKLILAIRCRLGSVRYSNRSEIQATIKEMMHSHDDLHVHGINPSSRHMFYPCRRRSDVGSNVEHHCRRHVLMSSFS</sequence>
<feature type="compositionally biased region" description="Basic and acidic residues" evidence="1">
    <location>
        <begin position="28"/>
        <end position="41"/>
    </location>
</feature>